<feature type="signal peptide" evidence="1">
    <location>
        <begin position="1"/>
        <end position="15"/>
    </location>
</feature>
<keyword evidence="1" id="KW-0732">Signal</keyword>
<dbReference type="EMBL" id="OZ075118">
    <property type="protein sequence ID" value="CAL5089319.1"/>
    <property type="molecule type" value="Genomic_DNA"/>
</dbReference>
<evidence type="ECO:0000313" key="3">
    <source>
        <dbReference type="EMBL" id="CAL5089319.1"/>
    </source>
</evidence>
<dbReference type="AlphaFoldDB" id="A0ABC9G761"/>
<sequence length="422" mass="45942">MFCLASARWLAASIGAEIHRLVCCESAPTTEMASQGHQIKGDNGDGGRGAASNDGVVPHQDVLYEILLRVPARPLCRFRAVCQSWRSLLSDPQFAAAHAAHHRGDVLFVVCAIGTTYGHNSFAEIRLLDTSGCVVKRVKAGLISLWQMLPHLDQVLLRDTFGGTGAPMRILDLATGTVSILPSSFKDVQCSFVFGRAVSSTGGHGEYKVLSLDTNVNSRQPVRVLTVDRSGGTWRAAPRPPVTIKTFGIRTGVASKGVIYHLVDNNNCWSIAAFDLEAEQWWPSLIQGPEEPMPSIIDSHSQRSLAEMNGCLAAVSTRITTMDIWLLMCSGNWSKQCRVCTWPFLPIGASALEAKPLSVLDDGRIAFWLCFDRGTAGLWMYDPRTETCTEVVAMEKCLNIGLGVYTGNLLRQLQPALGVDKL</sequence>
<dbReference type="InterPro" id="IPR017451">
    <property type="entry name" value="F-box-assoc_interact_dom"/>
</dbReference>
<evidence type="ECO:0000256" key="1">
    <source>
        <dbReference type="SAM" id="SignalP"/>
    </source>
</evidence>
<dbReference type="CDD" id="cd22157">
    <property type="entry name" value="F-box_AtFBW1-like"/>
    <property type="match status" value="1"/>
</dbReference>
<dbReference type="NCBIfam" id="TIGR01640">
    <property type="entry name" value="F_box_assoc_1"/>
    <property type="match status" value="1"/>
</dbReference>
<dbReference type="SMART" id="SM00256">
    <property type="entry name" value="FBOX"/>
    <property type="match status" value="1"/>
</dbReference>
<evidence type="ECO:0000313" key="4">
    <source>
        <dbReference type="Proteomes" id="UP001497457"/>
    </source>
</evidence>
<dbReference type="Gene3D" id="1.20.1280.50">
    <property type="match status" value="1"/>
</dbReference>
<accession>A0ABC9G761</accession>
<evidence type="ECO:0000259" key="2">
    <source>
        <dbReference type="SMART" id="SM00256"/>
    </source>
</evidence>
<dbReference type="Proteomes" id="UP001497457">
    <property type="component" value="Chromosome 8b"/>
</dbReference>
<dbReference type="Pfam" id="PF00646">
    <property type="entry name" value="F-box"/>
    <property type="match status" value="1"/>
</dbReference>
<name>A0ABC9G761_9POAL</name>
<dbReference type="InterPro" id="IPR036047">
    <property type="entry name" value="F-box-like_dom_sf"/>
</dbReference>
<gene>
    <name evidence="3" type="ORF">URODEC1_LOCUS113297</name>
</gene>
<keyword evidence="4" id="KW-1185">Reference proteome</keyword>
<proteinExistence type="predicted"/>
<dbReference type="PANTHER" id="PTHR31111">
    <property type="entry name" value="BNAA05G37150D PROTEIN-RELATED"/>
    <property type="match status" value="1"/>
</dbReference>
<reference evidence="3" key="1">
    <citation type="submission" date="2024-10" db="EMBL/GenBank/DDBJ databases">
        <authorList>
            <person name="Ryan C."/>
        </authorList>
    </citation>
    <scope>NUCLEOTIDE SEQUENCE [LARGE SCALE GENOMIC DNA]</scope>
</reference>
<feature type="chain" id="PRO_5044852674" description="F-box domain-containing protein" evidence="1">
    <location>
        <begin position="16"/>
        <end position="422"/>
    </location>
</feature>
<organism evidence="3 4">
    <name type="scientific">Urochloa decumbens</name>
    <dbReference type="NCBI Taxonomy" id="240449"/>
    <lineage>
        <taxon>Eukaryota</taxon>
        <taxon>Viridiplantae</taxon>
        <taxon>Streptophyta</taxon>
        <taxon>Embryophyta</taxon>
        <taxon>Tracheophyta</taxon>
        <taxon>Spermatophyta</taxon>
        <taxon>Magnoliopsida</taxon>
        <taxon>Liliopsida</taxon>
        <taxon>Poales</taxon>
        <taxon>Poaceae</taxon>
        <taxon>PACMAD clade</taxon>
        <taxon>Panicoideae</taxon>
        <taxon>Panicodae</taxon>
        <taxon>Paniceae</taxon>
        <taxon>Melinidinae</taxon>
        <taxon>Urochloa</taxon>
    </lineage>
</organism>
<dbReference type="InterPro" id="IPR001810">
    <property type="entry name" value="F-box_dom"/>
</dbReference>
<dbReference type="PANTHER" id="PTHR31111:SF133">
    <property type="entry name" value="OS07G0196600 PROTEIN"/>
    <property type="match status" value="1"/>
</dbReference>
<feature type="domain" description="F-box" evidence="2">
    <location>
        <begin position="60"/>
        <end position="98"/>
    </location>
</feature>
<dbReference type="SUPFAM" id="SSF81383">
    <property type="entry name" value="F-box domain"/>
    <property type="match status" value="1"/>
</dbReference>
<protein>
    <recommendedName>
        <fullName evidence="2">F-box domain-containing protein</fullName>
    </recommendedName>
</protein>